<protein>
    <submittedName>
        <fullName evidence="2">Ommochrome-binding protein-like</fullName>
    </submittedName>
</protein>
<dbReference type="Gene3D" id="2.130.10.10">
    <property type="entry name" value="YVTN repeat-like/Quinoprotein amine dehydrogenase"/>
    <property type="match status" value="1"/>
</dbReference>
<reference evidence="2" key="1">
    <citation type="submission" date="2025-08" db="UniProtKB">
        <authorList>
            <consortium name="RefSeq"/>
        </authorList>
    </citation>
    <scope>IDENTIFICATION</scope>
</reference>
<gene>
    <name evidence="2" type="primary">LOC113496063</name>
</gene>
<proteinExistence type="predicted"/>
<dbReference type="Proteomes" id="UP000322000">
    <property type="component" value="Chromosome 1"/>
</dbReference>
<dbReference type="InterPro" id="IPR015943">
    <property type="entry name" value="WD40/YVTN_repeat-like_dom_sf"/>
</dbReference>
<dbReference type="KEGG" id="tnl:113496063"/>
<organism evidence="1 2">
    <name type="scientific">Trichoplusia ni</name>
    <name type="common">Cabbage looper</name>
    <dbReference type="NCBI Taxonomy" id="7111"/>
    <lineage>
        <taxon>Eukaryota</taxon>
        <taxon>Metazoa</taxon>
        <taxon>Ecdysozoa</taxon>
        <taxon>Arthropoda</taxon>
        <taxon>Hexapoda</taxon>
        <taxon>Insecta</taxon>
        <taxon>Pterygota</taxon>
        <taxon>Neoptera</taxon>
        <taxon>Endopterygota</taxon>
        <taxon>Lepidoptera</taxon>
        <taxon>Glossata</taxon>
        <taxon>Ditrysia</taxon>
        <taxon>Noctuoidea</taxon>
        <taxon>Noctuidae</taxon>
        <taxon>Plusiinae</taxon>
        <taxon>Trichoplusia</taxon>
    </lineage>
</organism>
<dbReference type="RefSeq" id="XP_026730994.1">
    <property type="nucleotide sequence ID" value="XM_026875193.1"/>
</dbReference>
<dbReference type="AlphaFoldDB" id="A0A7E5VRT1"/>
<sequence>MITNKKDSGVLVCGIPHKKVVMLADANIPYKFTIDRNSNSLFFCINADEFSDQSFQSVVLNLDSGLATIIPGIRNGFASAVDQATGNVYLGGSDGIFKYNYRTNDIEQPALVNRIDIFDMYFTDELYFVDTAKQHLYVYRDGMKTLVSELKDNLIQHFVIDVNSDIYFVNPSGLFVLEKGRKFPMLINGNDVSIRGATTDVNGHPYFVAQDGIYAIDKESKQLAKIVSVNRGYGLAFDKENNIVYSDERSVNILVPY</sequence>
<keyword evidence="1" id="KW-1185">Reference proteome</keyword>
<dbReference type="InParanoid" id="A0A7E5VRT1"/>
<name>A0A7E5VRT1_TRINI</name>
<evidence type="ECO:0000313" key="1">
    <source>
        <dbReference type="Proteomes" id="UP000322000"/>
    </source>
</evidence>
<dbReference type="GeneID" id="113496063"/>
<evidence type="ECO:0000313" key="2">
    <source>
        <dbReference type="RefSeq" id="XP_026730994.1"/>
    </source>
</evidence>
<accession>A0A7E5VRT1</accession>
<dbReference type="OrthoDB" id="7334489at2759"/>
<dbReference type="SUPFAM" id="SSF101898">
    <property type="entry name" value="NHL repeat"/>
    <property type="match status" value="1"/>
</dbReference>